<dbReference type="GeneID" id="28769149"/>
<dbReference type="Proteomes" id="UP000077069">
    <property type="component" value="Unassembled WGS sequence"/>
</dbReference>
<organism evidence="2 3">
    <name type="scientific">Paraphaeosphaeria sporulosa</name>
    <dbReference type="NCBI Taxonomy" id="1460663"/>
    <lineage>
        <taxon>Eukaryota</taxon>
        <taxon>Fungi</taxon>
        <taxon>Dikarya</taxon>
        <taxon>Ascomycota</taxon>
        <taxon>Pezizomycotina</taxon>
        <taxon>Dothideomycetes</taxon>
        <taxon>Pleosporomycetidae</taxon>
        <taxon>Pleosporales</taxon>
        <taxon>Massarineae</taxon>
        <taxon>Didymosphaeriaceae</taxon>
        <taxon>Paraphaeosphaeria</taxon>
    </lineage>
</organism>
<accession>A0A177C2G6</accession>
<dbReference type="PANTHER" id="PTHR38697:SF1">
    <property type="entry name" value="NUCLEAR PORE COMPLEX PROTEIN SIMILAR TO S. CEREVISIAE NUP2 (EUROFUNG)"/>
    <property type="match status" value="1"/>
</dbReference>
<dbReference type="RefSeq" id="XP_018031195.1">
    <property type="nucleotide sequence ID" value="XM_018185663.1"/>
</dbReference>
<evidence type="ECO:0000313" key="3">
    <source>
        <dbReference type="Proteomes" id="UP000077069"/>
    </source>
</evidence>
<dbReference type="PANTHER" id="PTHR38697">
    <property type="entry name" value="NUCLEAR PORE COMPLEX PROTEIN SIMILAR TO S. CEREVISIAE NUP2 (EUROFUNG)"/>
    <property type="match status" value="1"/>
</dbReference>
<feature type="region of interest" description="Disordered" evidence="1">
    <location>
        <begin position="672"/>
        <end position="699"/>
    </location>
</feature>
<keyword evidence="3" id="KW-1185">Reference proteome</keyword>
<feature type="compositionally biased region" description="Low complexity" evidence="1">
    <location>
        <begin position="672"/>
        <end position="685"/>
    </location>
</feature>
<feature type="compositionally biased region" description="Basic residues" evidence="1">
    <location>
        <begin position="1"/>
        <end position="16"/>
    </location>
</feature>
<feature type="compositionally biased region" description="Acidic residues" evidence="1">
    <location>
        <begin position="464"/>
        <end position="473"/>
    </location>
</feature>
<name>A0A177C2G6_9PLEO</name>
<feature type="compositionally biased region" description="Low complexity" evidence="1">
    <location>
        <begin position="58"/>
        <end position="76"/>
    </location>
</feature>
<evidence type="ECO:0000256" key="1">
    <source>
        <dbReference type="SAM" id="MobiDB-lite"/>
    </source>
</evidence>
<proteinExistence type="predicted"/>
<dbReference type="InParanoid" id="A0A177C2G6"/>
<feature type="compositionally biased region" description="Polar residues" evidence="1">
    <location>
        <begin position="223"/>
        <end position="241"/>
    </location>
</feature>
<protein>
    <recommendedName>
        <fullName evidence="4">RanBD1 domain-containing protein</fullName>
    </recommendedName>
</protein>
<evidence type="ECO:0000313" key="2">
    <source>
        <dbReference type="EMBL" id="OAG00830.1"/>
    </source>
</evidence>
<feature type="compositionally biased region" description="Gly residues" evidence="1">
    <location>
        <begin position="296"/>
        <end position="308"/>
    </location>
</feature>
<dbReference type="STRING" id="1460663.A0A177C2G6"/>
<feature type="compositionally biased region" description="Polar residues" evidence="1">
    <location>
        <begin position="512"/>
        <end position="530"/>
    </location>
</feature>
<feature type="region of interest" description="Disordered" evidence="1">
    <location>
        <begin position="175"/>
        <end position="343"/>
    </location>
</feature>
<feature type="compositionally biased region" description="Low complexity" evidence="1">
    <location>
        <begin position="207"/>
        <end position="222"/>
    </location>
</feature>
<feature type="compositionally biased region" description="Low complexity" evidence="1">
    <location>
        <begin position="27"/>
        <end position="36"/>
    </location>
</feature>
<gene>
    <name evidence="2" type="ORF">CC84DRAFT_246822</name>
</gene>
<sequence>MTSQPKHHTKSRRRPTKTSLFTPLKPAASTSDSSSNSIFAAMKPAATTFDSTTNSIFTPAKPAAPTTKPASTGTASSEKKPSNDAAALQIPKVAVPSSWTVPTKDSADLREHIQLLEQINDIYRAKIVQLPARADWSALSRWHFQESSKLKKKIDDIKKQAAAVKGITGEESILSTKRKTDDSAQLDSPFKKARSGEAPTTPKASAPVLPSTTPKVSPPSKSFNLFANASTQQSSNDSAQAKATEDQDSVSQVGFKPNFGTSTSSGATGFMPNFGTSSSSNAPGFKPSFGASSKTGGSGSSGFLGQFGGKTKEQLLEERMKKALEEGYESPTTSEEAEGDYETREQYMARWKKEENERQAALDAAANDTKLTFAPTTTSKNSNAPIFKLTAASSNAASSSDGIVASQGFASGASTPGFLGSRVGSPAPSAEGARSVLDTPLGAQTPSSNLFGHLSAASSRHQDDSDDEADDEAVAIPSVEEESKKRKLGNTGNADSESSGTLEESIRRKKPATQTSNLTNSDTEQETPNKGLSLADRMTRDPSMTAPGEEAGLPSLNSVNSKLYNINGSQTPAAKSAFKFDFDSAAAKAAPQSAPPKQNIFAGDQTFKPGAPILFGSSTNSMFKITPPTPSPVSSSEPTTAPPKAVNSPFSFLSAAPSAATSAMSSRAATPASDADASAAEGAAVNEEEALNQVESDKSVLTTQEKDDYDVLFEAEQVIVNKQVRKEGAPKAEWQKIANGRLWILRSKADKHVILRLRMKSGAVRVNYRIPSASALKASIMGANMTQVLAREPTMKDGKAGIEIYIFAFNHKDKTTKQELAQKFTDTYNSVDFGNKPMQRRLAVTFFASFKDVVFIPVRRSGPSMECTLCRSTFNPRSQQKLIFNFSTSLAQPIQAGNVRIRTFFLLVRLRRFIELLSFLAFHCIAKGVFDTHDNESGRTEWRHVLGGNNLCLHGFSRFEFRSQTIRCIV</sequence>
<feature type="region of interest" description="Disordered" evidence="1">
    <location>
        <begin position="50"/>
        <end position="84"/>
    </location>
</feature>
<feature type="region of interest" description="Disordered" evidence="1">
    <location>
        <begin position="406"/>
        <end position="556"/>
    </location>
</feature>
<feature type="compositionally biased region" description="Basic and acidic residues" evidence="1">
    <location>
        <begin position="310"/>
        <end position="325"/>
    </location>
</feature>
<dbReference type="InterPro" id="IPR053074">
    <property type="entry name" value="NPC_Nucleoporin"/>
</dbReference>
<dbReference type="OrthoDB" id="10265837at2759"/>
<dbReference type="EMBL" id="KV441558">
    <property type="protein sequence ID" value="OAG00830.1"/>
    <property type="molecule type" value="Genomic_DNA"/>
</dbReference>
<dbReference type="AlphaFoldDB" id="A0A177C2G6"/>
<evidence type="ECO:0008006" key="4">
    <source>
        <dbReference type="Google" id="ProtNLM"/>
    </source>
</evidence>
<feature type="region of interest" description="Disordered" evidence="1">
    <location>
        <begin position="1"/>
        <end position="36"/>
    </location>
</feature>
<reference evidence="2 3" key="1">
    <citation type="submission" date="2016-05" db="EMBL/GenBank/DDBJ databases">
        <title>Comparative analysis of secretome profiles of manganese(II)-oxidizing ascomycete fungi.</title>
        <authorList>
            <consortium name="DOE Joint Genome Institute"/>
            <person name="Zeiner C.A."/>
            <person name="Purvine S.O."/>
            <person name="Zink E.M."/>
            <person name="Wu S."/>
            <person name="Pasa-Tolic L."/>
            <person name="Chaput D.L."/>
            <person name="Haridas S."/>
            <person name="Grigoriev I.V."/>
            <person name="Santelli C.M."/>
            <person name="Hansel C.M."/>
        </authorList>
    </citation>
    <scope>NUCLEOTIDE SEQUENCE [LARGE SCALE GENOMIC DNA]</scope>
    <source>
        <strain evidence="2 3">AP3s5-JAC2a</strain>
    </source>
</reference>
<feature type="compositionally biased region" description="Polar residues" evidence="1">
    <location>
        <begin position="490"/>
        <end position="502"/>
    </location>
</feature>